<feature type="compositionally biased region" description="Basic and acidic residues" evidence="1">
    <location>
        <begin position="111"/>
        <end position="121"/>
    </location>
</feature>
<evidence type="ECO:0000313" key="3">
    <source>
        <dbReference type="Proteomes" id="UP000467841"/>
    </source>
</evidence>
<evidence type="ECO:0000256" key="1">
    <source>
        <dbReference type="SAM" id="MobiDB-lite"/>
    </source>
</evidence>
<feature type="compositionally biased region" description="Low complexity" evidence="1">
    <location>
        <begin position="24"/>
        <end position="40"/>
    </location>
</feature>
<dbReference type="EMBL" id="CACVBM020001262">
    <property type="protein sequence ID" value="CAA7042156.1"/>
    <property type="molecule type" value="Genomic_DNA"/>
</dbReference>
<accession>A0A6D2JM23</accession>
<dbReference type="AlphaFoldDB" id="A0A6D2JM23"/>
<comment type="caution">
    <text evidence="2">The sequence shown here is derived from an EMBL/GenBank/DDBJ whole genome shotgun (WGS) entry which is preliminary data.</text>
</comment>
<name>A0A6D2JM23_9BRAS</name>
<organism evidence="2 3">
    <name type="scientific">Microthlaspi erraticum</name>
    <dbReference type="NCBI Taxonomy" id="1685480"/>
    <lineage>
        <taxon>Eukaryota</taxon>
        <taxon>Viridiplantae</taxon>
        <taxon>Streptophyta</taxon>
        <taxon>Embryophyta</taxon>
        <taxon>Tracheophyta</taxon>
        <taxon>Spermatophyta</taxon>
        <taxon>Magnoliopsida</taxon>
        <taxon>eudicotyledons</taxon>
        <taxon>Gunneridae</taxon>
        <taxon>Pentapetalae</taxon>
        <taxon>rosids</taxon>
        <taxon>malvids</taxon>
        <taxon>Brassicales</taxon>
        <taxon>Brassicaceae</taxon>
        <taxon>Coluteocarpeae</taxon>
        <taxon>Microthlaspi</taxon>
    </lineage>
</organism>
<feature type="compositionally biased region" description="Basic and acidic residues" evidence="1">
    <location>
        <begin position="144"/>
        <end position="157"/>
    </location>
</feature>
<feature type="region of interest" description="Disordered" evidence="1">
    <location>
        <begin position="1"/>
        <end position="82"/>
    </location>
</feature>
<feature type="compositionally biased region" description="Basic and acidic residues" evidence="1">
    <location>
        <begin position="13"/>
        <end position="23"/>
    </location>
</feature>
<reference evidence="2" key="1">
    <citation type="submission" date="2020-01" db="EMBL/GenBank/DDBJ databases">
        <authorList>
            <person name="Mishra B."/>
        </authorList>
    </citation>
    <scope>NUCLEOTIDE SEQUENCE [LARGE SCALE GENOMIC DNA]</scope>
</reference>
<keyword evidence="3" id="KW-1185">Reference proteome</keyword>
<feature type="compositionally biased region" description="Basic residues" evidence="1">
    <location>
        <begin position="41"/>
        <end position="61"/>
    </location>
</feature>
<evidence type="ECO:0000313" key="2">
    <source>
        <dbReference type="EMBL" id="CAA7042156.1"/>
    </source>
</evidence>
<sequence>MILEYGNTPQSHNDAERRDENRRAANQRQSRNTTPRSKTTTPRRTRLHHSLTKMICLRRRNGKSDKHLGIKPVSSTRPRKRTTNGLIPAWAHVDVLAKPLDNTDLVITRDRAVSSSHEPEKTPILSSKIERSRHHTSPIKPVSPKRESEKNIRTDHP</sequence>
<protein>
    <submittedName>
        <fullName evidence="2">Uncharacterized protein</fullName>
    </submittedName>
</protein>
<proteinExistence type="predicted"/>
<dbReference type="Proteomes" id="UP000467841">
    <property type="component" value="Unassembled WGS sequence"/>
</dbReference>
<gene>
    <name evidence="2" type="ORF">MERR_LOCUS29391</name>
</gene>
<feature type="region of interest" description="Disordered" evidence="1">
    <location>
        <begin position="111"/>
        <end position="157"/>
    </location>
</feature>